<dbReference type="InterPro" id="IPR000257">
    <property type="entry name" value="Uroporphyrinogen_deCOase"/>
</dbReference>
<sequence length="366" mass="41207">MTHRERVLKCFAHQEADRVPVDFGGWLCGIKPAAYKRLCAYMGVPFKAGDDSYTPSEKILEHFDIDFRRVDAKKPAHAQTRGNPDGSTTDEWGITRIYSSGDNQIVDFVLKNASIADLASYPWPDDSGTGRYEHTYDAAQVLREKGFAVVAQPDIDGVFELSCWLCGFERMLMDIVADLDFVHALFEKITQLQEKFALNYYSACGSLVDMTQFGDDLAMQTGPFFSLEMYRELIVPYQKRYMDAVKKRTQAAIFHHCCGSVYQLIPGLMEAGVQVLNPVQISAADMDPARLKKEFGKQITFHGGIDVQKVLPYKKPQEVRDEVKRILDIMAPGGGYILAPSHNIQDDVPPENIVAMYEAALEFGRY</sequence>
<organism evidence="2 3">
    <name type="scientific">Candidatus Raymondbacteria bacterium RIFOXYD12_FULL_49_13</name>
    <dbReference type="NCBI Taxonomy" id="1817890"/>
    <lineage>
        <taxon>Bacteria</taxon>
        <taxon>Raymondiibacteriota</taxon>
    </lineage>
</organism>
<comment type="caution">
    <text evidence="2">The sequence shown here is derived from an EMBL/GenBank/DDBJ whole genome shotgun (WGS) entry which is preliminary data.</text>
</comment>
<reference evidence="2 3" key="1">
    <citation type="journal article" date="2016" name="Nat. Commun.">
        <title>Thousands of microbial genomes shed light on interconnected biogeochemical processes in an aquifer system.</title>
        <authorList>
            <person name="Anantharaman K."/>
            <person name="Brown C.T."/>
            <person name="Hug L.A."/>
            <person name="Sharon I."/>
            <person name="Castelle C.J."/>
            <person name="Probst A.J."/>
            <person name="Thomas B.C."/>
            <person name="Singh A."/>
            <person name="Wilkins M.J."/>
            <person name="Karaoz U."/>
            <person name="Brodie E.L."/>
            <person name="Williams K.H."/>
            <person name="Hubbard S.S."/>
            <person name="Banfield J.F."/>
        </authorList>
    </citation>
    <scope>NUCLEOTIDE SEQUENCE [LARGE SCALE GENOMIC DNA]</scope>
</reference>
<dbReference type="GO" id="GO:0004853">
    <property type="term" value="F:uroporphyrinogen decarboxylase activity"/>
    <property type="evidence" value="ECO:0007669"/>
    <property type="project" value="InterPro"/>
</dbReference>
<evidence type="ECO:0000259" key="1">
    <source>
        <dbReference type="Pfam" id="PF01208"/>
    </source>
</evidence>
<dbReference type="InterPro" id="IPR038071">
    <property type="entry name" value="UROD/MetE-like_sf"/>
</dbReference>
<dbReference type="Proteomes" id="UP000179243">
    <property type="component" value="Unassembled WGS sequence"/>
</dbReference>
<dbReference type="GO" id="GO:0006779">
    <property type="term" value="P:porphyrin-containing compound biosynthetic process"/>
    <property type="evidence" value="ECO:0007669"/>
    <property type="project" value="InterPro"/>
</dbReference>
<evidence type="ECO:0000313" key="2">
    <source>
        <dbReference type="EMBL" id="OGK04653.1"/>
    </source>
</evidence>
<dbReference type="SUPFAM" id="SSF51726">
    <property type="entry name" value="UROD/MetE-like"/>
    <property type="match status" value="1"/>
</dbReference>
<proteinExistence type="predicted"/>
<dbReference type="Gene3D" id="3.20.20.210">
    <property type="match status" value="1"/>
</dbReference>
<protein>
    <recommendedName>
        <fullName evidence="1">Uroporphyrinogen decarboxylase (URO-D) domain-containing protein</fullName>
    </recommendedName>
</protein>
<evidence type="ECO:0000313" key="3">
    <source>
        <dbReference type="Proteomes" id="UP000179243"/>
    </source>
</evidence>
<dbReference type="Pfam" id="PF01208">
    <property type="entry name" value="URO-D"/>
    <property type="match status" value="1"/>
</dbReference>
<feature type="domain" description="Uroporphyrinogen decarboxylase (URO-D)" evidence="1">
    <location>
        <begin position="114"/>
        <end position="361"/>
    </location>
</feature>
<dbReference type="AlphaFoldDB" id="A0A1F7FDC8"/>
<dbReference type="EMBL" id="MFYX01000067">
    <property type="protein sequence ID" value="OGK04653.1"/>
    <property type="molecule type" value="Genomic_DNA"/>
</dbReference>
<accession>A0A1F7FDC8</accession>
<dbReference type="PANTHER" id="PTHR47099:SF1">
    <property type="entry name" value="METHYLCOBAMIDE:COM METHYLTRANSFERASE MTBA"/>
    <property type="match status" value="1"/>
</dbReference>
<dbReference type="InterPro" id="IPR052024">
    <property type="entry name" value="Methanogen_methyltrans"/>
</dbReference>
<name>A0A1F7FDC8_UNCRA</name>
<gene>
    <name evidence="2" type="ORF">A2519_20975</name>
</gene>
<dbReference type="PANTHER" id="PTHR47099">
    <property type="entry name" value="METHYLCOBAMIDE:COM METHYLTRANSFERASE MTBA"/>
    <property type="match status" value="1"/>
</dbReference>